<keyword evidence="3 6" id="KW-0378">Hydrolase</keyword>
<evidence type="ECO:0000256" key="2">
    <source>
        <dbReference type="ARBA" id="ARBA00022670"/>
    </source>
</evidence>
<accession>A0AA36CTD5</accession>
<comment type="caution">
    <text evidence="9">The sequence shown here is derived from an EMBL/GenBank/DDBJ whole genome shotgun (WGS) entry which is preliminary data.</text>
</comment>
<evidence type="ECO:0000256" key="1">
    <source>
        <dbReference type="ARBA" id="ARBA00007664"/>
    </source>
</evidence>
<evidence type="ECO:0000256" key="5">
    <source>
        <dbReference type="ARBA" id="ARBA00023157"/>
    </source>
</evidence>
<keyword evidence="2 6" id="KW-0645">Protease</keyword>
<dbReference type="Gene3D" id="2.40.10.10">
    <property type="entry name" value="Trypsin-like serine proteases"/>
    <property type="match status" value="1"/>
</dbReference>
<dbReference type="EMBL" id="CATQJA010002634">
    <property type="protein sequence ID" value="CAJ0574886.1"/>
    <property type="molecule type" value="Genomic_DNA"/>
</dbReference>
<evidence type="ECO:0000256" key="6">
    <source>
        <dbReference type="RuleBase" id="RU363034"/>
    </source>
</evidence>
<protein>
    <recommendedName>
        <fullName evidence="8">Peptidase S1 domain-containing protein</fullName>
    </recommendedName>
</protein>
<dbReference type="CDD" id="cd00190">
    <property type="entry name" value="Tryp_SPc"/>
    <property type="match status" value="1"/>
</dbReference>
<gene>
    <name evidence="9" type="ORF">MSPICULIGERA_LOCUS13209</name>
</gene>
<evidence type="ECO:0000259" key="8">
    <source>
        <dbReference type="PROSITE" id="PS50240"/>
    </source>
</evidence>
<dbReference type="GO" id="GO:0004252">
    <property type="term" value="F:serine-type endopeptidase activity"/>
    <property type="evidence" value="ECO:0007669"/>
    <property type="project" value="InterPro"/>
</dbReference>
<evidence type="ECO:0000313" key="9">
    <source>
        <dbReference type="EMBL" id="CAJ0574886.1"/>
    </source>
</evidence>
<feature type="domain" description="Peptidase S1" evidence="8">
    <location>
        <begin position="42"/>
        <end position="284"/>
    </location>
</feature>
<dbReference type="PRINTS" id="PR00722">
    <property type="entry name" value="CHYMOTRYPSIN"/>
</dbReference>
<dbReference type="InterPro" id="IPR001314">
    <property type="entry name" value="Peptidase_S1A"/>
</dbReference>
<feature type="signal peptide" evidence="7">
    <location>
        <begin position="1"/>
        <end position="19"/>
    </location>
</feature>
<keyword evidence="4 6" id="KW-0720">Serine protease</keyword>
<dbReference type="Proteomes" id="UP001177023">
    <property type="component" value="Unassembled WGS sequence"/>
</dbReference>
<dbReference type="Pfam" id="PF00089">
    <property type="entry name" value="Trypsin"/>
    <property type="match status" value="1"/>
</dbReference>
<keyword evidence="7" id="KW-0732">Signal</keyword>
<feature type="chain" id="PRO_5041452750" description="Peptidase S1 domain-containing protein" evidence="7">
    <location>
        <begin position="20"/>
        <end position="294"/>
    </location>
</feature>
<dbReference type="PANTHER" id="PTHR24276">
    <property type="entry name" value="POLYSERASE-RELATED"/>
    <property type="match status" value="1"/>
</dbReference>
<dbReference type="FunFam" id="2.40.10.10:FF:000068">
    <property type="entry name" value="transmembrane protease serine 2"/>
    <property type="match status" value="1"/>
</dbReference>
<dbReference type="PROSITE" id="PS00135">
    <property type="entry name" value="TRYPSIN_SER"/>
    <property type="match status" value="1"/>
</dbReference>
<evidence type="ECO:0000256" key="4">
    <source>
        <dbReference type="ARBA" id="ARBA00022825"/>
    </source>
</evidence>
<evidence type="ECO:0000313" key="10">
    <source>
        <dbReference type="Proteomes" id="UP001177023"/>
    </source>
</evidence>
<name>A0AA36CTD5_9BILA</name>
<keyword evidence="5" id="KW-1015">Disulfide bond</keyword>
<proteinExistence type="inferred from homology"/>
<dbReference type="InterPro" id="IPR033116">
    <property type="entry name" value="TRYPSIN_SER"/>
</dbReference>
<dbReference type="SMART" id="SM00020">
    <property type="entry name" value="Tryp_SPc"/>
    <property type="match status" value="1"/>
</dbReference>
<dbReference type="InterPro" id="IPR018114">
    <property type="entry name" value="TRYPSIN_HIS"/>
</dbReference>
<dbReference type="PROSITE" id="PS00134">
    <property type="entry name" value="TRYPSIN_HIS"/>
    <property type="match status" value="1"/>
</dbReference>
<dbReference type="InterPro" id="IPR050430">
    <property type="entry name" value="Peptidase_S1"/>
</dbReference>
<dbReference type="AlphaFoldDB" id="A0AA36CTD5"/>
<dbReference type="PANTHER" id="PTHR24276:SF91">
    <property type="entry name" value="AT26814P-RELATED"/>
    <property type="match status" value="1"/>
</dbReference>
<dbReference type="SUPFAM" id="SSF50494">
    <property type="entry name" value="Trypsin-like serine proteases"/>
    <property type="match status" value="1"/>
</dbReference>
<sequence>MKFIVLLSCSLALENVIVAKNYETDNKDNETDLTKLDRRLKIVNGWPTTIEKYPFTVSLQDRRRHGRYGHMCGASIIGRHWIMTAAHCLTKEYSNQLMDNVMQLRIVVGATTVEPEPDAAAVYHSIESVHVSPCWMVRPKKVVECDIGLIKTTKAIDFTTRVQPVKLWKYTPVYRLGDVAVLGWGKTARDQRLPPQPNTLRGVYLQPIKCHNYRTLCLKAGYGYDAAHGDSGGPVVAHVKMVQGEPEYVQVGIASGGFRKLEGRWHNRNTDVAEFCDWIRDTTKSDFCFRKPNQ</sequence>
<evidence type="ECO:0000256" key="7">
    <source>
        <dbReference type="SAM" id="SignalP"/>
    </source>
</evidence>
<feature type="non-terminal residue" evidence="9">
    <location>
        <position position="294"/>
    </location>
</feature>
<dbReference type="PROSITE" id="PS50240">
    <property type="entry name" value="TRYPSIN_DOM"/>
    <property type="match status" value="1"/>
</dbReference>
<reference evidence="9" key="1">
    <citation type="submission" date="2023-06" db="EMBL/GenBank/DDBJ databases">
        <authorList>
            <person name="Delattre M."/>
        </authorList>
    </citation>
    <scope>NUCLEOTIDE SEQUENCE</scope>
    <source>
        <strain evidence="9">AF72</strain>
    </source>
</reference>
<evidence type="ECO:0000256" key="3">
    <source>
        <dbReference type="ARBA" id="ARBA00022801"/>
    </source>
</evidence>
<dbReference type="InterPro" id="IPR001254">
    <property type="entry name" value="Trypsin_dom"/>
</dbReference>
<dbReference type="GO" id="GO:0006508">
    <property type="term" value="P:proteolysis"/>
    <property type="evidence" value="ECO:0007669"/>
    <property type="project" value="UniProtKB-KW"/>
</dbReference>
<keyword evidence="10" id="KW-1185">Reference proteome</keyword>
<dbReference type="InterPro" id="IPR009003">
    <property type="entry name" value="Peptidase_S1_PA"/>
</dbReference>
<comment type="similarity">
    <text evidence="1">Belongs to the peptidase S1 family.</text>
</comment>
<organism evidence="9 10">
    <name type="scientific">Mesorhabditis spiculigera</name>
    <dbReference type="NCBI Taxonomy" id="96644"/>
    <lineage>
        <taxon>Eukaryota</taxon>
        <taxon>Metazoa</taxon>
        <taxon>Ecdysozoa</taxon>
        <taxon>Nematoda</taxon>
        <taxon>Chromadorea</taxon>
        <taxon>Rhabditida</taxon>
        <taxon>Rhabditina</taxon>
        <taxon>Rhabditomorpha</taxon>
        <taxon>Rhabditoidea</taxon>
        <taxon>Rhabditidae</taxon>
        <taxon>Mesorhabditinae</taxon>
        <taxon>Mesorhabditis</taxon>
    </lineage>
</organism>
<dbReference type="InterPro" id="IPR043504">
    <property type="entry name" value="Peptidase_S1_PA_chymotrypsin"/>
</dbReference>